<evidence type="ECO:0000256" key="1">
    <source>
        <dbReference type="SAM" id="MobiDB-lite"/>
    </source>
</evidence>
<dbReference type="EnsemblProtists" id="EKX33095">
    <property type="protein sequence ID" value="EKX33095"/>
    <property type="gene ID" value="GUITHDRAFT_156156"/>
</dbReference>
<name>L1IB70_GUITC</name>
<dbReference type="EMBL" id="JH993156">
    <property type="protein sequence ID" value="EKX33095.1"/>
    <property type="molecule type" value="Genomic_DNA"/>
</dbReference>
<evidence type="ECO:0000313" key="4">
    <source>
        <dbReference type="Proteomes" id="UP000011087"/>
    </source>
</evidence>
<sequence>MDLDPAKKRAMIMSNLKQSEVLRSDWKQTRCHHDPCGHVQNRKRALLERRRAMLGDIPPKAESSETSTDSEQRSNHGHDSDRKGSL</sequence>
<feature type="non-terminal residue" evidence="2">
    <location>
        <position position="86"/>
    </location>
</feature>
<accession>L1IB70</accession>
<evidence type="ECO:0000313" key="2">
    <source>
        <dbReference type="EMBL" id="EKX33095.1"/>
    </source>
</evidence>
<feature type="region of interest" description="Disordered" evidence="1">
    <location>
        <begin position="52"/>
        <end position="86"/>
    </location>
</feature>
<dbReference type="Proteomes" id="UP000011087">
    <property type="component" value="Unassembled WGS sequence"/>
</dbReference>
<feature type="compositionally biased region" description="Basic and acidic residues" evidence="1">
    <location>
        <begin position="70"/>
        <end position="86"/>
    </location>
</feature>
<reference evidence="4" key="2">
    <citation type="submission" date="2012-11" db="EMBL/GenBank/DDBJ databases">
        <authorList>
            <person name="Kuo A."/>
            <person name="Curtis B.A."/>
            <person name="Tanifuji G."/>
            <person name="Burki F."/>
            <person name="Gruber A."/>
            <person name="Irimia M."/>
            <person name="Maruyama S."/>
            <person name="Arias M.C."/>
            <person name="Ball S.G."/>
            <person name="Gile G.H."/>
            <person name="Hirakawa Y."/>
            <person name="Hopkins J.F."/>
            <person name="Rensing S.A."/>
            <person name="Schmutz J."/>
            <person name="Symeonidi A."/>
            <person name="Elias M."/>
            <person name="Eveleigh R.J."/>
            <person name="Herman E.K."/>
            <person name="Klute M.J."/>
            <person name="Nakayama T."/>
            <person name="Obornik M."/>
            <person name="Reyes-Prieto A."/>
            <person name="Armbrust E.V."/>
            <person name="Aves S.J."/>
            <person name="Beiko R.G."/>
            <person name="Coutinho P."/>
            <person name="Dacks J.B."/>
            <person name="Durnford D.G."/>
            <person name="Fast N.M."/>
            <person name="Green B.R."/>
            <person name="Grisdale C."/>
            <person name="Hempe F."/>
            <person name="Henrissat B."/>
            <person name="Hoppner M.P."/>
            <person name="Ishida K.-I."/>
            <person name="Kim E."/>
            <person name="Koreny L."/>
            <person name="Kroth P.G."/>
            <person name="Liu Y."/>
            <person name="Malik S.-B."/>
            <person name="Maier U.G."/>
            <person name="McRose D."/>
            <person name="Mock T."/>
            <person name="Neilson J.A."/>
            <person name="Onodera N.T."/>
            <person name="Poole A.M."/>
            <person name="Pritham E.J."/>
            <person name="Richards T.A."/>
            <person name="Rocap G."/>
            <person name="Roy S.W."/>
            <person name="Sarai C."/>
            <person name="Schaack S."/>
            <person name="Shirato S."/>
            <person name="Slamovits C.H."/>
            <person name="Spencer D.F."/>
            <person name="Suzuki S."/>
            <person name="Worden A.Z."/>
            <person name="Zauner S."/>
            <person name="Barry K."/>
            <person name="Bell C."/>
            <person name="Bharti A.K."/>
            <person name="Crow J.A."/>
            <person name="Grimwood J."/>
            <person name="Kramer R."/>
            <person name="Lindquist E."/>
            <person name="Lucas S."/>
            <person name="Salamov A."/>
            <person name="McFadden G.I."/>
            <person name="Lane C.E."/>
            <person name="Keeling P.J."/>
            <person name="Gray M.W."/>
            <person name="Grigoriev I.V."/>
            <person name="Archibald J.M."/>
        </authorList>
    </citation>
    <scope>NUCLEOTIDE SEQUENCE</scope>
    <source>
        <strain evidence="4">CCMP2712</strain>
    </source>
</reference>
<reference evidence="3" key="3">
    <citation type="submission" date="2015-06" db="UniProtKB">
        <authorList>
            <consortium name="EnsemblProtists"/>
        </authorList>
    </citation>
    <scope>IDENTIFICATION</scope>
</reference>
<dbReference type="HOGENOM" id="CLU_2504732_0_0_1"/>
<keyword evidence="4" id="KW-1185">Reference proteome</keyword>
<reference evidence="2 4" key="1">
    <citation type="journal article" date="2012" name="Nature">
        <title>Algal genomes reveal evolutionary mosaicism and the fate of nucleomorphs.</title>
        <authorList>
            <consortium name="DOE Joint Genome Institute"/>
            <person name="Curtis B.A."/>
            <person name="Tanifuji G."/>
            <person name="Burki F."/>
            <person name="Gruber A."/>
            <person name="Irimia M."/>
            <person name="Maruyama S."/>
            <person name="Arias M.C."/>
            <person name="Ball S.G."/>
            <person name="Gile G.H."/>
            <person name="Hirakawa Y."/>
            <person name="Hopkins J.F."/>
            <person name="Kuo A."/>
            <person name="Rensing S.A."/>
            <person name="Schmutz J."/>
            <person name="Symeonidi A."/>
            <person name="Elias M."/>
            <person name="Eveleigh R.J."/>
            <person name="Herman E.K."/>
            <person name="Klute M.J."/>
            <person name="Nakayama T."/>
            <person name="Obornik M."/>
            <person name="Reyes-Prieto A."/>
            <person name="Armbrust E.V."/>
            <person name="Aves S.J."/>
            <person name="Beiko R.G."/>
            <person name="Coutinho P."/>
            <person name="Dacks J.B."/>
            <person name="Durnford D.G."/>
            <person name="Fast N.M."/>
            <person name="Green B.R."/>
            <person name="Grisdale C.J."/>
            <person name="Hempel F."/>
            <person name="Henrissat B."/>
            <person name="Hoppner M.P."/>
            <person name="Ishida K."/>
            <person name="Kim E."/>
            <person name="Koreny L."/>
            <person name="Kroth P.G."/>
            <person name="Liu Y."/>
            <person name="Malik S.B."/>
            <person name="Maier U.G."/>
            <person name="McRose D."/>
            <person name="Mock T."/>
            <person name="Neilson J.A."/>
            <person name="Onodera N.T."/>
            <person name="Poole A.M."/>
            <person name="Pritham E.J."/>
            <person name="Richards T.A."/>
            <person name="Rocap G."/>
            <person name="Roy S.W."/>
            <person name="Sarai C."/>
            <person name="Schaack S."/>
            <person name="Shirato S."/>
            <person name="Slamovits C.H."/>
            <person name="Spencer D.F."/>
            <person name="Suzuki S."/>
            <person name="Worden A.Z."/>
            <person name="Zauner S."/>
            <person name="Barry K."/>
            <person name="Bell C."/>
            <person name="Bharti A.K."/>
            <person name="Crow J.A."/>
            <person name="Grimwood J."/>
            <person name="Kramer R."/>
            <person name="Lindquist E."/>
            <person name="Lucas S."/>
            <person name="Salamov A."/>
            <person name="McFadden G.I."/>
            <person name="Lane C.E."/>
            <person name="Keeling P.J."/>
            <person name="Gray M.W."/>
            <person name="Grigoriev I.V."/>
            <person name="Archibald J.M."/>
        </authorList>
    </citation>
    <scope>NUCLEOTIDE SEQUENCE</scope>
    <source>
        <strain evidence="2 4">CCMP2712</strain>
    </source>
</reference>
<dbReference type="AlphaFoldDB" id="L1IB70"/>
<gene>
    <name evidence="2" type="ORF">GUITHDRAFT_156156</name>
</gene>
<evidence type="ECO:0000313" key="3">
    <source>
        <dbReference type="EnsemblProtists" id="EKX33095"/>
    </source>
</evidence>
<dbReference type="GeneID" id="17289845"/>
<dbReference type="PaxDb" id="55529-EKX33095"/>
<organism evidence="2">
    <name type="scientific">Guillardia theta (strain CCMP2712)</name>
    <name type="common">Cryptophyte</name>
    <dbReference type="NCBI Taxonomy" id="905079"/>
    <lineage>
        <taxon>Eukaryota</taxon>
        <taxon>Cryptophyceae</taxon>
        <taxon>Pyrenomonadales</taxon>
        <taxon>Geminigeraceae</taxon>
        <taxon>Guillardia</taxon>
    </lineage>
</organism>
<dbReference type="KEGG" id="gtt:GUITHDRAFT_156156"/>
<protein>
    <submittedName>
        <fullName evidence="2 3">Uncharacterized protein</fullName>
    </submittedName>
</protein>
<dbReference type="RefSeq" id="XP_005820075.1">
    <property type="nucleotide sequence ID" value="XM_005820018.1"/>
</dbReference>
<proteinExistence type="predicted"/>